<gene>
    <name evidence="1" type="ORF">BGLFYP119_00786</name>
</gene>
<dbReference type="Gene3D" id="3.40.50.300">
    <property type="entry name" value="P-loop containing nucleotide triphosphate hydrolases"/>
    <property type="match status" value="1"/>
</dbReference>
<evidence type="ECO:0000313" key="1">
    <source>
        <dbReference type="EMBL" id="VYS83720.1"/>
    </source>
</evidence>
<keyword evidence="1" id="KW-0418">Kinase</keyword>
<dbReference type="SUPFAM" id="SSF52540">
    <property type="entry name" value="P-loop containing nucleoside triphosphate hydrolases"/>
    <property type="match status" value="1"/>
</dbReference>
<dbReference type="GO" id="GO:0016301">
    <property type="term" value="F:kinase activity"/>
    <property type="evidence" value="ECO:0007669"/>
    <property type="project" value="UniProtKB-KW"/>
</dbReference>
<organism evidence="1">
    <name type="scientific">Blautia glucerasea</name>
    <dbReference type="NCBI Taxonomy" id="536633"/>
    <lineage>
        <taxon>Bacteria</taxon>
        <taxon>Bacillati</taxon>
        <taxon>Bacillota</taxon>
        <taxon>Clostridia</taxon>
        <taxon>Lachnospirales</taxon>
        <taxon>Lachnospiraceae</taxon>
        <taxon>Blautia</taxon>
    </lineage>
</organism>
<dbReference type="InterPro" id="IPR027417">
    <property type="entry name" value="P-loop_NTPase"/>
</dbReference>
<dbReference type="Pfam" id="PF13189">
    <property type="entry name" value="Cytidylate_kin2"/>
    <property type="match status" value="1"/>
</dbReference>
<name>A0A6N2RW56_9FIRM</name>
<dbReference type="RefSeq" id="WP_156352972.1">
    <property type="nucleotide sequence ID" value="NZ_CACRST010000009.1"/>
</dbReference>
<dbReference type="AlphaFoldDB" id="A0A6N2RW56"/>
<accession>A0A6N2RW56</accession>
<sequence length="198" mass="22945">MSKRIITINRMYGSGGRVIGKALAEKLGYAFYDKELIELAGKEKQIPFSDLARVDEKKPRQWRFSGDHDVQITPDFYTVPMNDILYDTQKDIILSLAEKGSCVIVGRCANHILQGRCLSVYIHAPFDLRIRNVQARTGREEKSARKMVKRMDKERRAYYEFFTDAKWSDLSQYDLCIDSSRFTEDQILEILTEAARDC</sequence>
<dbReference type="EMBL" id="CACRST010000009">
    <property type="protein sequence ID" value="VYS83720.1"/>
    <property type="molecule type" value="Genomic_DNA"/>
</dbReference>
<keyword evidence="1" id="KW-0808">Transferase</keyword>
<proteinExistence type="predicted"/>
<reference evidence="1" key="1">
    <citation type="submission" date="2019-11" db="EMBL/GenBank/DDBJ databases">
        <authorList>
            <person name="Feng L."/>
        </authorList>
    </citation>
    <scope>NUCLEOTIDE SEQUENCE</scope>
    <source>
        <strain evidence="1">BgluceraseaLFYP119</strain>
    </source>
</reference>
<protein>
    <submittedName>
        <fullName evidence="1">Cytidylate kinase</fullName>
    </submittedName>
</protein>